<proteinExistence type="predicted"/>
<name>A0A239D2Z3_9FIRM</name>
<organism evidence="1 2">
    <name type="scientific">Anaerovirgula multivorans</name>
    <dbReference type="NCBI Taxonomy" id="312168"/>
    <lineage>
        <taxon>Bacteria</taxon>
        <taxon>Bacillati</taxon>
        <taxon>Bacillota</taxon>
        <taxon>Clostridia</taxon>
        <taxon>Peptostreptococcales</taxon>
        <taxon>Natronincolaceae</taxon>
        <taxon>Anaerovirgula</taxon>
    </lineage>
</organism>
<dbReference type="RefSeq" id="WP_089282502.1">
    <property type="nucleotide sequence ID" value="NZ_FZOJ01000006.1"/>
</dbReference>
<sequence length="120" mass="13565">MIKIAHVKEAEFLKLPQEAVEVIKEIATVLDTEYGEDRDVDGADGGYILVIESKNELEKLKDIYIDMEDVIAEYVALIKVTDGENFTKSLILLNNDFSIILIIPVVITPKRLLDEMNIND</sequence>
<evidence type="ECO:0000313" key="2">
    <source>
        <dbReference type="Proteomes" id="UP000198304"/>
    </source>
</evidence>
<dbReference type="OrthoDB" id="1955203at2"/>
<dbReference type="AlphaFoldDB" id="A0A239D2Z3"/>
<evidence type="ECO:0000313" key="1">
    <source>
        <dbReference type="EMBL" id="SNS26194.1"/>
    </source>
</evidence>
<dbReference type="Proteomes" id="UP000198304">
    <property type="component" value="Unassembled WGS sequence"/>
</dbReference>
<protein>
    <submittedName>
        <fullName evidence="1">Uncharacterized protein</fullName>
    </submittedName>
</protein>
<gene>
    <name evidence="1" type="ORF">SAMN05446037_1006277</name>
</gene>
<keyword evidence="2" id="KW-1185">Reference proteome</keyword>
<accession>A0A239D2Z3</accession>
<dbReference type="EMBL" id="FZOJ01000006">
    <property type="protein sequence ID" value="SNS26194.1"/>
    <property type="molecule type" value="Genomic_DNA"/>
</dbReference>
<reference evidence="1 2" key="1">
    <citation type="submission" date="2017-06" db="EMBL/GenBank/DDBJ databases">
        <authorList>
            <person name="Kim H.J."/>
            <person name="Triplett B.A."/>
        </authorList>
    </citation>
    <scope>NUCLEOTIDE SEQUENCE [LARGE SCALE GENOMIC DNA]</scope>
    <source>
        <strain evidence="1 2">SCA</strain>
    </source>
</reference>